<dbReference type="SUPFAM" id="SSF50978">
    <property type="entry name" value="WD40 repeat-like"/>
    <property type="match status" value="1"/>
</dbReference>
<feature type="repeat" description="WD" evidence="3">
    <location>
        <begin position="894"/>
        <end position="935"/>
    </location>
</feature>
<feature type="repeat" description="WD" evidence="3">
    <location>
        <begin position="1022"/>
        <end position="1063"/>
    </location>
</feature>
<dbReference type="EMBL" id="QVQW01000004">
    <property type="protein sequence ID" value="RKU48539.1"/>
    <property type="molecule type" value="Genomic_DNA"/>
</dbReference>
<evidence type="ECO:0000256" key="1">
    <source>
        <dbReference type="ARBA" id="ARBA00022574"/>
    </source>
</evidence>
<dbReference type="OrthoDB" id="538223at2759"/>
<organism evidence="6 7">
    <name type="scientific">Coniochaeta pulveracea</name>
    <dbReference type="NCBI Taxonomy" id="177199"/>
    <lineage>
        <taxon>Eukaryota</taxon>
        <taxon>Fungi</taxon>
        <taxon>Dikarya</taxon>
        <taxon>Ascomycota</taxon>
        <taxon>Pezizomycotina</taxon>
        <taxon>Sordariomycetes</taxon>
        <taxon>Sordariomycetidae</taxon>
        <taxon>Coniochaetales</taxon>
        <taxon>Coniochaetaceae</taxon>
        <taxon>Coniochaeta</taxon>
    </lineage>
</organism>
<dbReference type="SUPFAM" id="SSF52540">
    <property type="entry name" value="P-loop containing nucleoside triphosphate hydrolases"/>
    <property type="match status" value="1"/>
</dbReference>
<dbReference type="Pfam" id="PF00400">
    <property type="entry name" value="WD40"/>
    <property type="match status" value="7"/>
</dbReference>
<dbReference type="Pfam" id="PF24883">
    <property type="entry name" value="NPHP3_N"/>
    <property type="match status" value="1"/>
</dbReference>
<evidence type="ECO:0000313" key="7">
    <source>
        <dbReference type="Proteomes" id="UP000275385"/>
    </source>
</evidence>
<dbReference type="PROSITE" id="PS00678">
    <property type="entry name" value="WD_REPEATS_1"/>
    <property type="match status" value="5"/>
</dbReference>
<keyword evidence="1 3" id="KW-0853">WD repeat</keyword>
<protein>
    <submittedName>
        <fullName evidence="6">Uncharacterized protein</fullName>
    </submittedName>
</protein>
<dbReference type="InterPro" id="IPR056884">
    <property type="entry name" value="NPHP3-like_N"/>
</dbReference>
<accession>A0A420YKW9</accession>
<dbReference type="InterPro" id="IPR010730">
    <property type="entry name" value="HET"/>
</dbReference>
<dbReference type="InterPro" id="IPR019775">
    <property type="entry name" value="WD40_repeat_CS"/>
</dbReference>
<dbReference type="PANTHER" id="PTHR14604:SF4">
    <property type="entry name" value="F-BOX DOMAIN-CONTAINING PROTEIN"/>
    <property type="match status" value="1"/>
</dbReference>
<dbReference type="CDD" id="cd00200">
    <property type="entry name" value="WD40"/>
    <property type="match status" value="1"/>
</dbReference>
<dbReference type="InterPro" id="IPR015943">
    <property type="entry name" value="WD40/YVTN_repeat-like_dom_sf"/>
</dbReference>
<evidence type="ECO:0000259" key="5">
    <source>
        <dbReference type="Pfam" id="PF24883"/>
    </source>
</evidence>
<name>A0A420YKW9_9PEZI</name>
<evidence type="ECO:0000256" key="3">
    <source>
        <dbReference type="PROSITE-ProRule" id="PRU00221"/>
    </source>
</evidence>
<dbReference type="Proteomes" id="UP000275385">
    <property type="component" value="Unassembled WGS sequence"/>
</dbReference>
<gene>
    <name evidence="6" type="ORF">DL546_007193</name>
</gene>
<dbReference type="Pfam" id="PF06985">
    <property type="entry name" value="HET"/>
    <property type="match status" value="1"/>
</dbReference>
<feature type="repeat" description="WD" evidence="3">
    <location>
        <begin position="1106"/>
        <end position="1141"/>
    </location>
</feature>
<dbReference type="InterPro" id="IPR036322">
    <property type="entry name" value="WD40_repeat_dom_sf"/>
</dbReference>
<evidence type="ECO:0000259" key="4">
    <source>
        <dbReference type="Pfam" id="PF06985"/>
    </source>
</evidence>
<dbReference type="PANTHER" id="PTHR14604">
    <property type="entry name" value="WD40 REPEAT PF20"/>
    <property type="match status" value="1"/>
</dbReference>
<sequence>MRLLRRNSNGAFELTKDLADDSLPRYAILSHTWLDDDEEVTFEDLISGQGTSKRGYDKIKFCGRQAAKDDFDYFWVDTCCIRKESSAEHQEAITSMYAWYRKAEKCYVYLPDVSTSTSNHSSAEKEDRLPARPWELAFRRSRWFTRGWTLQELLAPTSVEFFSAEGVRLGDKQSLEECLHEITGVPRQALQGGDMASFTVAERFSWTEDRTTKRKEDKAYCLLGIFQVFMPVLYGEGEDSAIARLREEIDKRHAEHAKLDQLLSTLPHAAEAAFNSHSNQHSPICLPKTREELLQDIEQWADGHDDRCIYWLNGIAGTGKSTIARTIARRYYDRGNLGASFFFSKGGGDLSNANVLVTTLARQLANRVPSVKPHICDAIRAQEDILGQSLRDQWNHLIIGPLSKLKSSSSPSIIVLVIDALDECDSEGDIRAIPKFLVTARSLRKVRLKIFITSRPEIPIRVSMSRLSKDESRVFILQEIPQTLVDRDLGLFFEKSFSTIREERGFEPDDWPGMQYIKQLVKISCGLFIWASIACRYVRDGKQLAMKRIMGLIKGPLSGTNNPQRQLDQLYTTVLRESIPQGFSAEDRAELQTDLREILGSIVILFSPLSQDSLAELLDTDPNRVKTTLADLHTIFHIPSNASQPIRHHHPTFRDFLINKDRCSDVSFWVDERQIHRALADSCVKIMSKMLKRDICGLVLPGTLVEDIDPKVKDRCIPPALEYACLYWVQHYRQSGMVLSDGDSVHCFLQQHFLHWLEVMNLIGRSSAIGAILRMYHALLQPPVNERQIPWAKDARRFFFAFQSIIKQAPLQTYCSALTFIPPTNELKSHFRDQKHPWISRSKIAEADVPLAKDEFNYVNDLAFTPDGKQIASGSNISAARLWDVDKRAALRKLGGLRDKVSSVTISPDGSTIAAGSDDFTVVAWDINTERVRYSLQAHSGWVNSVMFSPDGKLLVSGSMDETVAIWDAATGRELLRFNNQSSCVNSATFSPDGSLVATGSVDEMIRLWDISKATEDLRTVFDGHSGPVNSVRFSPTGQRIVSGSDDMTIRLWDSGTGTEVKVLRGHTKKVMAVTYSRDGRLVVSGSEDMSVRIWDATSGVPVHILRDHTSGINAVLFSPNGQLLASCSFDDEVRLWDANTWAPRGTLEDFEDVVPSSSGSSASFQSAHRMASYWRLDLEMVLSKSGRKKAWNCADFPVTGTLSPTSPSPLITFWLHQPRTTKLCGCGT</sequence>
<dbReference type="Gene3D" id="2.130.10.10">
    <property type="entry name" value="YVTN repeat-like/Quinoprotein amine dehydrogenase"/>
    <property type="match status" value="3"/>
</dbReference>
<feature type="domain" description="Nephrocystin 3-like N-terminal" evidence="5">
    <location>
        <begin position="289"/>
        <end position="455"/>
    </location>
</feature>
<feature type="repeat" description="WD" evidence="3">
    <location>
        <begin position="1064"/>
        <end position="1105"/>
    </location>
</feature>
<comment type="caution">
    <text evidence="6">The sequence shown here is derived from an EMBL/GenBank/DDBJ whole genome shotgun (WGS) entry which is preliminary data.</text>
</comment>
<evidence type="ECO:0000256" key="2">
    <source>
        <dbReference type="ARBA" id="ARBA00022737"/>
    </source>
</evidence>
<reference evidence="6 7" key="1">
    <citation type="submission" date="2018-08" db="EMBL/GenBank/DDBJ databases">
        <title>Draft genome of the lignicolous fungus Coniochaeta pulveracea.</title>
        <authorList>
            <person name="Borstlap C.J."/>
            <person name="De Witt R.N."/>
            <person name="Botha A."/>
            <person name="Volschenk H."/>
        </authorList>
    </citation>
    <scope>NUCLEOTIDE SEQUENCE [LARGE SCALE GENOMIC DNA]</scope>
    <source>
        <strain evidence="6 7">CAB683</strain>
    </source>
</reference>
<feature type="repeat" description="WD" evidence="3">
    <location>
        <begin position="936"/>
        <end position="977"/>
    </location>
</feature>
<dbReference type="SMART" id="SM00320">
    <property type="entry name" value="WD40"/>
    <property type="match status" value="7"/>
</dbReference>
<feature type="repeat" description="WD" evidence="3">
    <location>
        <begin position="978"/>
        <end position="1019"/>
    </location>
</feature>
<dbReference type="InterPro" id="IPR027417">
    <property type="entry name" value="P-loop_NTPase"/>
</dbReference>
<feature type="domain" description="Heterokaryon incompatibility" evidence="4">
    <location>
        <begin position="26"/>
        <end position="152"/>
    </location>
</feature>
<dbReference type="AlphaFoldDB" id="A0A420YKW9"/>
<dbReference type="InterPro" id="IPR050995">
    <property type="entry name" value="WD-F-box_domain-protein"/>
</dbReference>
<feature type="repeat" description="WD" evidence="3">
    <location>
        <begin position="852"/>
        <end position="893"/>
    </location>
</feature>
<dbReference type="InterPro" id="IPR020472">
    <property type="entry name" value="WD40_PAC1"/>
</dbReference>
<dbReference type="PROSITE" id="PS50082">
    <property type="entry name" value="WD_REPEATS_2"/>
    <property type="match status" value="7"/>
</dbReference>
<proteinExistence type="predicted"/>
<dbReference type="STRING" id="177199.A0A420YKW9"/>
<evidence type="ECO:0000313" key="6">
    <source>
        <dbReference type="EMBL" id="RKU48539.1"/>
    </source>
</evidence>
<dbReference type="Gene3D" id="3.40.50.300">
    <property type="entry name" value="P-loop containing nucleotide triphosphate hydrolases"/>
    <property type="match status" value="1"/>
</dbReference>
<dbReference type="PRINTS" id="PR00320">
    <property type="entry name" value="GPROTEINBRPT"/>
</dbReference>
<keyword evidence="7" id="KW-1185">Reference proteome</keyword>
<dbReference type="InterPro" id="IPR001680">
    <property type="entry name" value="WD40_rpt"/>
</dbReference>
<keyword evidence="2" id="KW-0677">Repeat</keyword>
<dbReference type="PROSITE" id="PS50294">
    <property type="entry name" value="WD_REPEATS_REGION"/>
    <property type="match status" value="6"/>
</dbReference>